<dbReference type="InterPro" id="IPR001878">
    <property type="entry name" value="Znf_CCHC"/>
</dbReference>
<dbReference type="Proteomes" id="UP000681722">
    <property type="component" value="Unassembled WGS sequence"/>
</dbReference>
<evidence type="ECO:0000259" key="5">
    <source>
        <dbReference type="PROSITE" id="PS50158"/>
    </source>
</evidence>
<feature type="region of interest" description="Disordered" evidence="3">
    <location>
        <begin position="1"/>
        <end position="25"/>
    </location>
</feature>
<organism evidence="6 10">
    <name type="scientific">Didymodactylos carnosus</name>
    <dbReference type="NCBI Taxonomy" id="1234261"/>
    <lineage>
        <taxon>Eukaryota</taxon>
        <taxon>Metazoa</taxon>
        <taxon>Spiralia</taxon>
        <taxon>Gnathifera</taxon>
        <taxon>Rotifera</taxon>
        <taxon>Eurotatoria</taxon>
        <taxon>Bdelloidea</taxon>
        <taxon>Philodinida</taxon>
        <taxon>Philodinidae</taxon>
        <taxon>Didymodactylos</taxon>
    </lineage>
</organism>
<feature type="compositionally biased region" description="Basic residues" evidence="3">
    <location>
        <begin position="172"/>
        <end position="184"/>
    </location>
</feature>
<dbReference type="OrthoDB" id="5970at2759"/>
<feature type="domain" description="RRM" evidence="4">
    <location>
        <begin position="32"/>
        <end position="104"/>
    </location>
</feature>
<feature type="compositionally biased region" description="Low complexity" evidence="3">
    <location>
        <begin position="1"/>
        <end position="13"/>
    </location>
</feature>
<dbReference type="InterPro" id="IPR036875">
    <property type="entry name" value="Znf_CCHC_sf"/>
</dbReference>
<dbReference type="Gene3D" id="4.10.60.10">
    <property type="entry name" value="Zinc finger, CCHC-type"/>
    <property type="match status" value="1"/>
</dbReference>
<dbReference type="GO" id="GO:0003723">
    <property type="term" value="F:RNA binding"/>
    <property type="evidence" value="ECO:0007669"/>
    <property type="project" value="UniProtKB-UniRule"/>
</dbReference>
<dbReference type="Pfam" id="PF00098">
    <property type="entry name" value="zf-CCHC"/>
    <property type="match status" value="1"/>
</dbReference>
<dbReference type="Proteomes" id="UP000663829">
    <property type="component" value="Unassembled WGS sequence"/>
</dbReference>
<dbReference type="SMART" id="SM00343">
    <property type="entry name" value="ZnF_C2HC"/>
    <property type="match status" value="1"/>
</dbReference>
<accession>A0A813SHW1</accession>
<feature type="compositionally biased region" description="Low complexity" evidence="3">
    <location>
        <begin position="322"/>
        <end position="334"/>
    </location>
</feature>
<dbReference type="Proteomes" id="UP000682733">
    <property type="component" value="Unassembled WGS sequence"/>
</dbReference>
<dbReference type="InterPro" id="IPR000504">
    <property type="entry name" value="RRM_dom"/>
</dbReference>
<dbReference type="EMBL" id="CAJOBC010000402">
    <property type="protein sequence ID" value="CAF3581863.1"/>
    <property type="molecule type" value="Genomic_DNA"/>
</dbReference>
<dbReference type="EMBL" id="CAJNOK010007417">
    <property type="protein sequence ID" value="CAF1033709.1"/>
    <property type="molecule type" value="Genomic_DNA"/>
</dbReference>
<keyword evidence="2" id="KW-0694">RNA-binding</keyword>
<dbReference type="Pfam" id="PF00076">
    <property type="entry name" value="RRM_1"/>
    <property type="match status" value="2"/>
</dbReference>
<feature type="domain" description="RRM" evidence="4">
    <location>
        <begin position="234"/>
        <end position="324"/>
    </location>
</feature>
<sequence length="370" mass="42880">MPGYSRSLSPRSGGRSRSRSRSNDHFREDEQFRLHFADLSPNITKREIEKAIEKYGPILDVWHAQASCFAFIVVKYREDGQRAIDELDGRFLGGSRVRVSWARPRTRGGKRKWDPNMRCYQCGQKGHFSRDCNDFWSQKKSRNGGGHSGNGRRSRSRSNQRNRSVSSDRRRSYTRSRTRSRSPSHGKVIREDRHSRSAIKIMPRSRSPASRSPSPSDYDSRYRGGRNNYDDDQFRIHIAELSSSCKQKEIEKTFSEFGQIAEVWHAQASCFAFVVYKYKSDAQKAIDVMDGSRDCEGLSQTRSSAYRKDGDRDGRDSRRQYSRQSRSRSPIQQQRRGDNTNSSSGQRRYSSRERPRNSHDGGSRYNNNRS</sequence>
<feature type="compositionally biased region" description="Basic residues" evidence="3">
    <location>
        <begin position="150"/>
        <end position="160"/>
    </location>
</feature>
<evidence type="ECO:0000313" key="9">
    <source>
        <dbReference type="EMBL" id="CAF3801964.1"/>
    </source>
</evidence>
<dbReference type="EMBL" id="CAJNOQ010000402">
    <property type="protein sequence ID" value="CAF0797120.1"/>
    <property type="molecule type" value="Genomic_DNA"/>
</dbReference>
<evidence type="ECO:0000313" key="8">
    <source>
        <dbReference type="EMBL" id="CAF3581863.1"/>
    </source>
</evidence>
<dbReference type="InterPro" id="IPR012677">
    <property type="entry name" value="Nucleotide-bd_a/b_plait_sf"/>
</dbReference>
<dbReference type="AlphaFoldDB" id="A0A813SHW1"/>
<proteinExistence type="predicted"/>
<keyword evidence="1" id="KW-0479">Metal-binding</keyword>
<dbReference type="PROSITE" id="PS50158">
    <property type="entry name" value="ZF_CCHC"/>
    <property type="match status" value="1"/>
</dbReference>
<reference evidence="6" key="1">
    <citation type="submission" date="2021-02" db="EMBL/GenBank/DDBJ databases">
        <authorList>
            <person name="Nowell W R."/>
        </authorList>
    </citation>
    <scope>NUCLEOTIDE SEQUENCE</scope>
</reference>
<dbReference type="GO" id="GO:0008270">
    <property type="term" value="F:zinc ion binding"/>
    <property type="evidence" value="ECO:0007669"/>
    <property type="project" value="UniProtKB-KW"/>
</dbReference>
<feature type="compositionally biased region" description="Basic and acidic residues" evidence="3">
    <location>
        <begin position="218"/>
        <end position="229"/>
    </location>
</feature>
<evidence type="ECO:0000313" key="6">
    <source>
        <dbReference type="EMBL" id="CAF0797120.1"/>
    </source>
</evidence>
<feature type="compositionally biased region" description="Basic and acidic residues" evidence="3">
    <location>
        <begin position="350"/>
        <end position="362"/>
    </location>
</feature>
<keyword evidence="1" id="KW-0863">Zinc-finger</keyword>
<feature type="region of interest" description="Disordered" evidence="3">
    <location>
        <begin position="292"/>
        <end position="370"/>
    </location>
</feature>
<dbReference type="PANTHER" id="PTHR48038:SF1">
    <property type="entry name" value="RIBONUCLEOPROTEIN RB97D"/>
    <property type="match status" value="1"/>
</dbReference>
<feature type="compositionally biased region" description="Polar residues" evidence="3">
    <location>
        <begin position="339"/>
        <end position="348"/>
    </location>
</feature>
<comment type="caution">
    <text evidence="6">The sequence shown here is derived from an EMBL/GenBank/DDBJ whole genome shotgun (WGS) entry which is preliminary data.</text>
</comment>
<evidence type="ECO:0000256" key="2">
    <source>
        <dbReference type="PROSITE-ProRule" id="PRU00176"/>
    </source>
</evidence>
<evidence type="ECO:0000259" key="4">
    <source>
        <dbReference type="PROSITE" id="PS50102"/>
    </source>
</evidence>
<dbReference type="EMBL" id="CAJOBA010007428">
    <property type="protein sequence ID" value="CAF3801964.1"/>
    <property type="molecule type" value="Genomic_DNA"/>
</dbReference>
<feature type="compositionally biased region" description="Basic and acidic residues" evidence="3">
    <location>
        <begin position="306"/>
        <end position="319"/>
    </location>
</feature>
<dbReference type="PROSITE" id="PS50102">
    <property type="entry name" value="RRM"/>
    <property type="match status" value="2"/>
</dbReference>
<evidence type="ECO:0000256" key="1">
    <source>
        <dbReference type="PROSITE-ProRule" id="PRU00047"/>
    </source>
</evidence>
<dbReference type="Gene3D" id="3.30.70.330">
    <property type="match status" value="2"/>
</dbReference>
<gene>
    <name evidence="6" type="ORF">GPM918_LOCUS3315</name>
    <name evidence="7" type="ORF">OVA965_LOCUS16122</name>
    <name evidence="8" type="ORF">SRO942_LOCUS3315</name>
    <name evidence="9" type="ORF">TMI583_LOCUS16131</name>
</gene>
<dbReference type="Proteomes" id="UP000677228">
    <property type="component" value="Unassembled WGS sequence"/>
</dbReference>
<dbReference type="PANTHER" id="PTHR48038">
    <property type="entry name" value="RIBONUCLEOPROTEIN RB97D"/>
    <property type="match status" value="1"/>
</dbReference>
<feature type="compositionally biased region" description="Low complexity" evidence="3">
    <location>
        <begin position="204"/>
        <end position="217"/>
    </location>
</feature>
<feature type="region of interest" description="Disordered" evidence="3">
    <location>
        <begin position="138"/>
        <end position="229"/>
    </location>
</feature>
<dbReference type="InterPro" id="IPR035979">
    <property type="entry name" value="RBD_domain_sf"/>
</dbReference>
<dbReference type="SUPFAM" id="SSF57756">
    <property type="entry name" value="Retrovirus zinc finger-like domains"/>
    <property type="match status" value="1"/>
</dbReference>
<protein>
    <submittedName>
        <fullName evidence="6">Uncharacterized protein</fullName>
    </submittedName>
</protein>
<keyword evidence="1" id="KW-0862">Zinc</keyword>
<evidence type="ECO:0000256" key="3">
    <source>
        <dbReference type="SAM" id="MobiDB-lite"/>
    </source>
</evidence>
<keyword evidence="10" id="KW-1185">Reference proteome</keyword>
<evidence type="ECO:0000313" key="7">
    <source>
        <dbReference type="EMBL" id="CAF1033709.1"/>
    </source>
</evidence>
<feature type="domain" description="CCHC-type" evidence="5">
    <location>
        <begin position="118"/>
        <end position="132"/>
    </location>
</feature>
<dbReference type="SMART" id="SM00360">
    <property type="entry name" value="RRM"/>
    <property type="match status" value="2"/>
</dbReference>
<evidence type="ECO:0000313" key="10">
    <source>
        <dbReference type="Proteomes" id="UP000663829"/>
    </source>
</evidence>
<name>A0A813SHW1_9BILA</name>
<dbReference type="SUPFAM" id="SSF54928">
    <property type="entry name" value="RNA-binding domain, RBD"/>
    <property type="match status" value="2"/>
</dbReference>